<protein>
    <recommendedName>
        <fullName evidence="3">Tat (Twin-arginine translocation) pathway signal sequence domain protein</fullName>
    </recommendedName>
</protein>
<dbReference type="PANTHER" id="PTHR35399">
    <property type="entry name" value="SLR8030 PROTEIN"/>
    <property type="match status" value="1"/>
</dbReference>
<organism evidence="1 2">
    <name type="scientific">Crocosphaera watsonii WH 0005</name>
    <dbReference type="NCBI Taxonomy" id="423472"/>
    <lineage>
        <taxon>Bacteria</taxon>
        <taxon>Bacillati</taxon>
        <taxon>Cyanobacteriota</taxon>
        <taxon>Cyanophyceae</taxon>
        <taxon>Oscillatoriophycideae</taxon>
        <taxon>Chroococcales</taxon>
        <taxon>Aphanothecaceae</taxon>
        <taxon>Crocosphaera</taxon>
    </lineage>
</organism>
<evidence type="ECO:0000313" key="1">
    <source>
        <dbReference type="EMBL" id="CCQ58085.1"/>
    </source>
</evidence>
<comment type="caution">
    <text evidence="1">The sequence shown here is derived from an EMBL/GenBank/DDBJ whole genome shotgun (WGS) entry which is preliminary data.</text>
</comment>
<gene>
    <name evidence="1" type="ORF">CWATWH0005_835</name>
</gene>
<dbReference type="AlphaFoldDB" id="T2J101"/>
<accession>T2J101</accession>
<evidence type="ECO:0008006" key="3">
    <source>
        <dbReference type="Google" id="ProtNLM"/>
    </source>
</evidence>
<dbReference type="Proteomes" id="UP000017981">
    <property type="component" value="Unassembled WGS sequence"/>
</dbReference>
<sequence length="90" mass="10236">MRADGSSLDPSEKPFLMNERNIDGRGNVFGLAGNKYGWMVEIDPRDKNDYGTKHTWLGRYRHEAVAFRAETGKKLAVYSGCDRRGGHLYK</sequence>
<reference evidence="1 2" key="2">
    <citation type="submission" date="2013-09" db="EMBL/GenBank/DDBJ databases">
        <title>Whole genome comparison of six Crocosphaera watsonii strains with differing phenotypes.</title>
        <authorList>
            <person name="Bench S.R."/>
            <person name="Heller P."/>
            <person name="Frank I."/>
            <person name="Arciniega M."/>
            <person name="Shilova I.N."/>
            <person name="Zehr J.P."/>
        </authorList>
    </citation>
    <scope>NUCLEOTIDE SEQUENCE [LARGE SCALE GENOMIC DNA]</scope>
    <source>
        <strain evidence="1 2">WH 0005</strain>
    </source>
</reference>
<dbReference type="Pfam" id="PF05787">
    <property type="entry name" value="PhoX"/>
    <property type="match status" value="1"/>
</dbReference>
<name>T2J101_CROWT</name>
<reference evidence="1 2" key="1">
    <citation type="submission" date="2013-01" db="EMBL/GenBank/DDBJ databases">
        <authorList>
            <person name="Bench S."/>
        </authorList>
    </citation>
    <scope>NUCLEOTIDE SEQUENCE [LARGE SCALE GENOMIC DNA]</scope>
    <source>
        <strain evidence="1 2">WH 0005</strain>
    </source>
</reference>
<dbReference type="PANTHER" id="PTHR35399:SF2">
    <property type="entry name" value="DUF839 DOMAIN-CONTAINING PROTEIN"/>
    <property type="match status" value="1"/>
</dbReference>
<dbReference type="InterPro" id="IPR008557">
    <property type="entry name" value="PhoX"/>
</dbReference>
<proteinExistence type="predicted"/>
<dbReference type="EMBL" id="CAQL01000959">
    <property type="protein sequence ID" value="CCQ58085.1"/>
    <property type="molecule type" value="Genomic_DNA"/>
</dbReference>
<evidence type="ECO:0000313" key="2">
    <source>
        <dbReference type="Proteomes" id="UP000017981"/>
    </source>
</evidence>